<organism evidence="3 4">
    <name type="scientific">Pedobacter metabolipauper</name>
    <dbReference type="NCBI Taxonomy" id="425513"/>
    <lineage>
        <taxon>Bacteria</taxon>
        <taxon>Pseudomonadati</taxon>
        <taxon>Bacteroidota</taxon>
        <taxon>Sphingobacteriia</taxon>
        <taxon>Sphingobacteriales</taxon>
        <taxon>Sphingobacteriaceae</taxon>
        <taxon>Pedobacter</taxon>
    </lineage>
</organism>
<reference evidence="3 4" key="1">
    <citation type="submission" date="2019-03" db="EMBL/GenBank/DDBJ databases">
        <title>Genomic Encyclopedia of Archaeal and Bacterial Type Strains, Phase II (KMG-II): from individual species to whole genera.</title>
        <authorList>
            <person name="Goeker M."/>
        </authorList>
    </citation>
    <scope>NUCLEOTIDE SEQUENCE [LARGE SCALE GENOMIC DNA]</scope>
    <source>
        <strain evidence="3 4">DSM 19035</strain>
    </source>
</reference>
<dbReference type="PANTHER" id="PTHR43639">
    <property type="entry name" value="OXIDOREDUCTASE, SHORT-CHAIN DEHYDROGENASE/REDUCTASE FAMILY (AFU_ORTHOLOGUE AFUA_5G02870)"/>
    <property type="match status" value="1"/>
</dbReference>
<proteinExistence type="inferred from homology"/>
<keyword evidence="4" id="KW-1185">Reference proteome</keyword>
<dbReference type="FunFam" id="3.40.50.720:FF:000084">
    <property type="entry name" value="Short-chain dehydrogenase reductase"/>
    <property type="match status" value="1"/>
</dbReference>
<name>A0A4V3D1C2_9SPHI</name>
<dbReference type="Proteomes" id="UP000295620">
    <property type="component" value="Unassembled WGS sequence"/>
</dbReference>
<comment type="caution">
    <text evidence="3">The sequence shown here is derived from an EMBL/GenBank/DDBJ whole genome shotgun (WGS) entry which is preliminary data.</text>
</comment>
<dbReference type="EMBL" id="SNYC01000004">
    <property type="protein sequence ID" value="TDQ10117.1"/>
    <property type="molecule type" value="Genomic_DNA"/>
</dbReference>
<dbReference type="InterPro" id="IPR036291">
    <property type="entry name" value="NAD(P)-bd_dom_sf"/>
</dbReference>
<accession>A0A4V3D1C2</accession>
<dbReference type="PRINTS" id="PR00080">
    <property type="entry name" value="SDRFAMILY"/>
</dbReference>
<dbReference type="Pfam" id="PF13561">
    <property type="entry name" value="adh_short_C2"/>
    <property type="match status" value="1"/>
</dbReference>
<dbReference type="PROSITE" id="PS00061">
    <property type="entry name" value="ADH_SHORT"/>
    <property type="match status" value="1"/>
</dbReference>
<dbReference type="GO" id="GO:0016491">
    <property type="term" value="F:oxidoreductase activity"/>
    <property type="evidence" value="ECO:0007669"/>
    <property type="project" value="UniProtKB-KW"/>
</dbReference>
<evidence type="ECO:0000313" key="4">
    <source>
        <dbReference type="Proteomes" id="UP000295620"/>
    </source>
</evidence>
<dbReference type="NCBIfam" id="NF005559">
    <property type="entry name" value="PRK07231.1"/>
    <property type="match status" value="1"/>
</dbReference>
<dbReference type="InterPro" id="IPR020904">
    <property type="entry name" value="Sc_DH/Rdtase_CS"/>
</dbReference>
<protein>
    <submittedName>
        <fullName evidence="3">3-oxoacyl-[acyl-carrier protein] reductase</fullName>
    </submittedName>
</protein>
<evidence type="ECO:0000256" key="1">
    <source>
        <dbReference type="ARBA" id="ARBA00006484"/>
    </source>
</evidence>
<evidence type="ECO:0000256" key="2">
    <source>
        <dbReference type="ARBA" id="ARBA00023002"/>
    </source>
</evidence>
<dbReference type="Gene3D" id="3.40.50.720">
    <property type="entry name" value="NAD(P)-binding Rossmann-like Domain"/>
    <property type="match status" value="1"/>
</dbReference>
<dbReference type="PRINTS" id="PR00081">
    <property type="entry name" value="GDHRDH"/>
</dbReference>
<dbReference type="SUPFAM" id="SSF51735">
    <property type="entry name" value="NAD(P)-binding Rossmann-fold domains"/>
    <property type="match status" value="1"/>
</dbReference>
<comment type="similarity">
    <text evidence="1">Belongs to the short-chain dehydrogenases/reductases (SDR) family.</text>
</comment>
<dbReference type="RefSeq" id="WP_133576154.1">
    <property type="nucleotide sequence ID" value="NZ_SNYC01000004.1"/>
</dbReference>
<sequence length="249" mass="25599">MKKLANKVAVVTGASKGIGAAIAKGLAAAGASVVVNYASAKTGADQVVAEITANGGKAIAIQGNVTDETQIAHLFEETAKAFGAVDILVNNAGVYKFGAIEEINAEDFHTQFNTNVLGLLLTTKGAVKHFNEQGGSIINIGSAVSNITPVGSSVYTATKASVDAITHVLAKELSGKKIRVNSINPGMVETEGTHTAGFIGSDFETEMARTTPLGRIGQPDDIADVATFLASEDSRWLTGEILIVSGGVR</sequence>
<dbReference type="AlphaFoldDB" id="A0A4V3D1C2"/>
<evidence type="ECO:0000313" key="3">
    <source>
        <dbReference type="EMBL" id="TDQ10117.1"/>
    </source>
</evidence>
<dbReference type="PANTHER" id="PTHR43639:SF1">
    <property type="entry name" value="SHORT-CHAIN DEHYDROGENASE_REDUCTASE FAMILY PROTEIN"/>
    <property type="match status" value="1"/>
</dbReference>
<gene>
    <name evidence="3" type="ORF">ATK78_2281</name>
</gene>
<dbReference type="OrthoDB" id="9788235at2"/>
<keyword evidence="2" id="KW-0560">Oxidoreductase</keyword>
<dbReference type="InterPro" id="IPR002347">
    <property type="entry name" value="SDR_fam"/>
</dbReference>